<dbReference type="Pfam" id="PF12833">
    <property type="entry name" value="HTH_18"/>
    <property type="match status" value="1"/>
</dbReference>
<dbReference type="SMART" id="SM00342">
    <property type="entry name" value="HTH_ARAC"/>
    <property type="match status" value="1"/>
</dbReference>
<dbReference type="PANTHER" id="PTHR11019">
    <property type="entry name" value="HTH-TYPE TRANSCRIPTIONAL REGULATOR NIMR"/>
    <property type="match status" value="1"/>
</dbReference>
<dbReference type="OrthoDB" id="2039152at2"/>
<dbReference type="Gene3D" id="1.10.10.60">
    <property type="entry name" value="Homeodomain-like"/>
    <property type="match status" value="1"/>
</dbReference>
<dbReference type="InterPro" id="IPR003313">
    <property type="entry name" value="AraC-bd"/>
</dbReference>
<dbReference type="PANTHER" id="PTHR11019:SF199">
    <property type="entry name" value="HTH-TYPE TRANSCRIPTIONAL REGULATOR NIMR"/>
    <property type="match status" value="1"/>
</dbReference>
<feature type="domain" description="HTH araC/xylS-type" evidence="2">
    <location>
        <begin position="143"/>
        <end position="240"/>
    </location>
</feature>
<dbReference type="GO" id="GO:0003700">
    <property type="term" value="F:DNA-binding transcription factor activity"/>
    <property type="evidence" value="ECO:0007669"/>
    <property type="project" value="InterPro"/>
</dbReference>
<dbReference type="InterPro" id="IPR014710">
    <property type="entry name" value="RmlC-like_jellyroll"/>
</dbReference>
<reference evidence="3 4" key="1">
    <citation type="submission" date="2019-05" db="EMBL/GenBank/DDBJ databases">
        <title>Kocuria coralli sp. nov., a novel actinobacterium isolated from coral reef seawater.</title>
        <authorList>
            <person name="Li J."/>
        </authorList>
    </citation>
    <scope>NUCLEOTIDE SEQUENCE [LARGE SCALE GENOMIC DNA]</scope>
    <source>
        <strain evidence="3 4">SCSIO 13007</strain>
    </source>
</reference>
<comment type="caution">
    <text evidence="3">The sequence shown here is derived from an EMBL/GenBank/DDBJ whole genome shotgun (WGS) entry which is preliminary data.</text>
</comment>
<gene>
    <name evidence="3" type="ORF">FCK90_10795</name>
</gene>
<name>A0A5J5KVC8_9MICC</name>
<dbReference type="GO" id="GO:0043565">
    <property type="term" value="F:sequence-specific DNA binding"/>
    <property type="evidence" value="ECO:0007669"/>
    <property type="project" value="InterPro"/>
</dbReference>
<dbReference type="Gene3D" id="2.60.120.10">
    <property type="entry name" value="Jelly Rolls"/>
    <property type="match status" value="1"/>
</dbReference>
<protein>
    <submittedName>
        <fullName evidence="3">Helix-turn-helix transcriptional regulator</fullName>
    </submittedName>
</protein>
<evidence type="ECO:0000256" key="1">
    <source>
        <dbReference type="ARBA" id="ARBA00023125"/>
    </source>
</evidence>
<dbReference type="PROSITE" id="PS01124">
    <property type="entry name" value="HTH_ARAC_FAMILY_2"/>
    <property type="match status" value="1"/>
</dbReference>
<dbReference type="RefSeq" id="WP_158034310.1">
    <property type="nucleotide sequence ID" value="NZ_ML708621.1"/>
</dbReference>
<proteinExistence type="predicted"/>
<evidence type="ECO:0000259" key="2">
    <source>
        <dbReference type="PROSITE" id="PS01124"/>
    </source>
</evidence>
<sequence length="260" mass="27950">MGFRRELAMAVPENAVRFTGHPEHTHELPHLVHMVMGRGKFTADGRVIVLEPRTSVWLQAEVPHSLALDGHSIALGPVMSPAAAPASRIQVLGVVPAITDLMLARLAAQPGTDEQADVFTRGLEEILLEQCAEVFAAPVPAHPIVARIAEASVHSAATLAMLCERVGMSERQVQRIFAAETGMGFTRWRTRRRLSRAVRSLRGGASNVSAAKTAGFATSATLLRALSRESGVPLDDLRADPLGWLPETRTAERAGQGRPS</sequence>
<dbReference type="Proteomes" id="UP000325957">
    <property type="component" value="Unassembled WGS sequence"/>
</dbReference>
<dbReference type="Pfam" id="PF02311">
    <property type="entry name" value="AraC_binding"/>
    <property type="match status" value="1"/>
</dbReference>
<dbReference type="SUPFAM" id="SSF51182">
    <property type="entry name" value="RmlC-like cupins"/>
    <property type="match status" value="1"/>
</dbReference>
<dbReference type="EMBL" id="SZWF01000015">
    <property type="protein sequence ID" value="KAA9393667.1"/>
    <property type="molecule type" value="Genomic_DNA"/>
</dbReference>
<keyword evidence="1" id="KW-0238">DNA-binding</keyword>
<evidence type="ECO:0000313" key="4">
    <source>
        <dbReference type="Proteomes" id="UP000325957"/>
    </source>
</evidence>
<dbReference type="InterPro" id="IPR011051">
    <property type="entry name" value="RmlC_Cupin_sf"/>
</dbReference>
<organism evidence="3 4">
    <name type="scientific">Kocuria coralli</name>
    <dbReference type="NCBI Taxonomy" id="1461025"/>
    <lineage>
        <taxon>Bacteria</taxon>
        <taxon>Bacillati</taxon>
        <taxon>Actinomycetota</taxon>
        <taxon>Actinomycetes</taxon>
        <taxon>Micrococcales</taxon>
        <taxon>Micrococcaceae</taxon>
        <taxon>Kocuria</taxon>
    </lineage>
</organism>
<dbReference type="InterPro" id="IPR018060">
    <property type="entry name" value="HTH_AraC"/>
</dbReference>
<accession>A0A5J5KVC8</accession>
<dbReference type="AlphaFoldDB" id="A0A5J5KVC8"/>
<keyword evidence="4" id="KW-1185">Reference proteome</keyword>
<evidence type="ECO:0000313" key="3">
    <source>
        <dbReference type="EMBL" id="KAA9393667.1"/>
    </source>
</evidence>